<dbReference type="PROSITE" id="PS50968">
    <property type="entry name" value="BIOTINYL_LIPOYL"/>
    <property type="match status" value="1"/>
</dbReference>
<evidence type="ECO:0000256" key="4">
    <source>
        <dbReference type="ARBA" id="ARBA00022840"/>
    </source>
</evidence>
<evidence type="ECO:0000313" key="12">
    <source>
        <dbReference type="Proteomes" id="UP000622552"/>
    </source>
</evidence>
<evidence type="ECO:0000256" key="3">
    <source>
        <dbReference type="ARBA" id="ARBA00022741"/>
    </source>
</evidence>
<evidence type="ECO:0000259" key="10">
    <source>
        <dbReference type="PROSITE" id="PS50979"/>
    </source>
</evidence>
<keyword evidence="4 6" id="KW-0067">ATP-binding</keyword>
<keyword evidence="12" id="KW-1185">Reference proteome</keyword>
<accession>A0A8J7GGB7</accession>
<comment type="cofactor">
    <cofactor evidence="1">
        <name>biotin</name>
        <dbReference type="ChEBI" id="CHEBI:57586"/>
    </cofactor>
</comment>
<dbReference type="Proteomes" id="UP000622552">
    <property type="component" value="Unassembled WGS sequence"/>
</dbReference>
<dbReference type="Gene3D" id="3.30.470.20">
    <property type="entry name" value="ATP-grasp fold, B domain"/>
    <property type="match status" value="1"/>
</dbReference>
<dbReference type="InterPro" id="IPR011761">
    <property type="entry name" value="ATP-grasp"/>
</dbReference>
<evidence type="ECO:0000256" key="7">
    <source>
        <dbReference type="SAM" id="MobiDB-lite"/>
    </source>
</evidence>
<dbReference type="CDD" id="cd06850">
    <property type="entry name" value="biotinyl_domain"/>
    <property type="match status" value="1"/>
</dbReference>
<evidence type="ECO:0000259" key="9">
    <source>
        <dbReference type="PROSITE" id="PS50975"/>
    </source>
</evidence>
<dbReference type="EMBL" id="JADOUF010000001">
    <property type="protein sequence ID" value="MBG6137381.1"/>
    <property type="molecule type" value="Genomic_DNA"/>
</dbReference>
<evidence type="ECO:0000259" key="8">
    <source>
        <dbReference type="PROSITE" id="PS50968"/>
    </source>
</evidence>
<dbReference type="PROSITE" id="PS50975">
    <property type="entry name" value="ATP_GRASP"/>
    <property type="match status" value="1"/>
</dbReference>
<evidence type="ECO:0000256" key="6">
    <source>
        <dbReference type="PROSITE-ProRule" id="PRU00409"/>
    </source>
</evidence>
<dbReference type="InterPro" id="IPR005479">
    <property type="entry name" value="CPAse_ATP-bd"/>
</dbReference>
<dbReference type="PANTHER" id="PTHR18866:SF126">
    <property type="entry name" value="BIOTIN CARBOXYLASE"/>
    <property type="match status" value="1"/>
</dbReference>
<dbReference type="InterPro" id="IPR005481">
    <property type="entry name" value="BC-like_N"/>
</dbReference>
<dbReference type="RefSeq" id="WP_197004258.1">
    <property type="nucleotide sequence ID" value="NZ_BONS01000020.1"/>
</dbReference>
<reference evidence="11" key="1">
    <citation type="submission" date="2020-11" db="EMBL/GenBank/DDBJ databases">
        <title>Sequencing the genomes of 1000 actinobacteria strains.</title>
        <authorList>
            <person name="Klenk H.-P."/>
        </authorList>
    </citation>
    <scope>NUCLEOTIDE SEQUENCE</scope>
    <source>
        <strain evidence="11">DSM 45356</strain>
    </source>
</reference>
<dbReference type="PROSITE" id="PS00867">
    <property type="entry name" value="CPSASE_2"/>
    <property type="match status" value="1"/>
</dbReference>
<dbReference type="InterPro" id="IPR050856">
    <property type="entry name" value="Biotin_carboxylase_complex"/>
</dbReference>
<feature type="domain" description="Lipoyl-binding" evidence="8">
    <location>
        <begin position="590"/>
        <end position="665"/>
    </location>
</feature>
<keyword evidence="2 11" id="KW-0436">Ligase</keyword>
<dbReference type="Pfam" id="PF00289">
    <property type="entry name" value="Biotin_carb_N"/>
    <property type="match status" value="1"/>
</dbReference>
<feature type="domain" description="Biotin carboxylation" evidence="10">
    <location>
        <begin position="1"/>
        <end position="466"/>
    </location>
</feature>
<evidence type="ECO:0000313" key="11">
    <source>
        <dbReference type="EMBL" id="MBG6137381.1"/>
    </source>
</evidence>
<dbReference type="InterPro" id="IPR000089">
    <property type="entry name" value="Biotin_lipoyl"/>
</dbReference>
<dbReference type="Pfam" id="PF02785">
    <property type="entry name" value="Biotin_carb_C"/>
    <property type="match status" value="1"/>
</dbReference>
<dbReference type="SUPFAM" id="SSF51230">
    <property type="entry name" value="Single hybrid motif"/>
    <property type="match status" value="1"/>
</dbReference>
<keyword evidence="5" id="KW-0092">Biotin</keyword>
<gene>
    <name evidence="11" type="ORF">IW245_003575</name>
</gene>
<dbReference type="GO" id="GO:0046872">
    <property type="term" value="F:metal ion binding"/>
    <property type="evidence" value="ECO:0007669"/>
    <property type="project" value="InterPro"/>
</dbReference>
<dbReference type="PROSITE" id="PS50979">
    <property type="entry name" value="BC"/>
    <property type="match status" value="1"/>
</dbReference>
<evidence type="ECO:0000256" key="5">
    <source>
        <dbReference type="ARBA" id="ARBA00023267"/>
    </source>
</evidence>
<dbReference type="GO" id="GO:0004658">
    <property type="term" value="F:propionyl-CoA carboxylase activity"/>
    <property type="evidence" value="ECO:0007669"/>
    <property type="project" value="UniProtKB-EC"/>
</dbReference>
<feature type="compositionally biased region" description="Low complexity" evidence="7">
    <location>
        <begin position="138"/>
        <end position="148"/>
    </location>
</feature>
<dbReference type="SUPFAM" id="SSF52440">
    <property type="entry name" value="PreATP-grasp domain"/>
    <property type="match status" value="1"/>
</dbReference>
<name>A0A8J7GGB7_9ACTN</name>
<dbReference type="SMART" id="SM00878">
    <property type="entry name" value="Biotin_carb_C"/>
    <property type="match status" value="1"/>
</dbReference>
<comment type="caution">
    <text evidence="11">The sequence shown here is derived from an EMBL/GenBank/DDBJ whole genome shotgun (WGS) entry which is preliminary data.</text>
</comment>
<dbReference type="Pfam" id="PF21139">
    <property type="entry name" value="BT_MCC_alpha"/>
    <property type="match status" value="1"/>
</dbReference>
<dbReference type="InterPro" id="IPR048429">
    <property type="entry name" value="MCC_alpha_BT"/>
</dbReference>
<dbReference type="InterPro" id="IPR016185">
    <property type="entry name" value="PreATP-grasp_dom_sf"/>
</dbReference>
<dbReference type="SUPFAM" id="SSF51246">
    <property type="entry name" value="Rudiment single hybrid motif"/>
    <property type="match status" value="1"/>
</dbReference>
<protein>
    <submittedName>
        <fullName evidence="11">Propionyl-CoA carboxylase alpha chain</fullName>
        <ecNumber evidence="11">6.4.1.3</ecNumber>
    </submittedName>
</protein>
<feature type="domain" description="ATP-grasp" evidence="9">
    <location>
        <begin position="120"/>
        <end position="332"/>
    </location>
</feature>
<dbReference type="InterPro" id="IPR011054">
    <property type="entry name" value="Rudment_hybrid_motif"/>
</dbReference>
<dbReference type="AlphaFoldDB" id="A0A8J7GGB7"/>
<feature type="region of interest" description="Disordered" evidence="7">
    <location>
        <begin position="132"/>
        <end position="159"/>
    </location>
</feature>
<dbReference type="Pfam" id="PF02786">
    <property type="entry name" value="CPSase_L_D2"/>
    <property type="match status" value="1"/>
</dbReference>
<keyword evidence="3 6" id="KW-0547">Nucleotide-binding</keyword>
<dbReference type="Gene3D" id="2.40.50.100">
    <property type="match status" value="1"/>
</dbReference>
<dbReference type="Pfam" id="PF00364">
    <property type="entry name" value="Biotin_lipoyl"/>
    <property type="match status" value="1"/>
</dbReference>
<dbReference type="EC" id="6.4.1.3" evidence="11"/>
<dbReference type="InterPro" id="IPR005482">
    <property type="entry name" value="Biotin_COase_C"/>
</dbReference>
<evidence type="ECO:0000256" key="2">
    <source>
        <dbReference type="ARBA" id="ARBA00022598"/>
    </source>
</evidence>
<dbReference type="SUPFAM" id="SSF56059">
    <property type="entry name" value="Glutathione synthetase ATP-binding domain-like"/>
    <property type="match status" value="1"/>
</dbReference>
<dbReference type="InterPro" id="IPR011764">
    <property type="entry name" value="Biotin_carboxylation_dom"/>
</dbReference>
<dbReference type="InterPro" id="IPR011053">
    <property type="entry name" value="Single_hybrid_motif"/>
</dbReference>
<evidence type="ECO:0000256" key="1">
    <source>
        <dbReference type="ARBA" id="ARBA00001953"/>
    </source>
</evidence>
<sequence length="668" mass="69725">MITRLLVANRGEIARRILRTCRDLGIETVAVFSDVDADAPFVAEADLAVGLPGVTPADTYLRGDLIIAAALGAGADAVHPGYGFLSENAEFALRVHDAGLTWVGPSAEMIAAMGSKLAAKKLAIDAGVPTLSSRTLGPPSSGPASEAAPPTPARPVDAAPGAGDEAFFPVLIKADAGGGGRGMRIVHDPARLEAELAIARAEAAAAFGDAEVFVEPYVADGRHIEVQVLADTHGTVWTLGERECSLQRRHQKVIEETPSPFVTGTLRGQLAAASVGICRAIGYTGAGTVEFLVAPTGEFFFLEMNTRLQVEHPVTECVTGLDLVAWQLRIAEGAALPPEPPEPTGHAIEARLYAEDPARDWLPQAGALHRCEIPGIDARFAVPVGFGLRVDDAGADQVSVHYDPMLAKVVAWAPTREEAARRLASALAGAALHGLATNRDLLVRTLRHPEFLAGATDTGFFARHALTAAPEVDRLSVLAAALAAAARNRAGAPVLGGIPSGWRNVPSSQQVKVFVGHEVTYGLTRTGLAATHQGVDLSGVELVSATPDRVVLARDGLRHTFEVATYPGLVCVDSPLGAVTLVPVDRFPPPRAAHAAGSLLAPMPGTVVAVHVTAGQRLPAGALLLELEAMKMRFPVTADADGTLTALHVRVGDQVDTDTLLAVLEAHQ</sequence>
<dbReference type="GO" id="GO:0005524">
    <property type="term" value="F:ATP binding"/>
    <property type="evidence" value="ECO:0007669"/>
    <property type="project" value="UniProtKB-UniRule"/>
</dbReference>
<proteinExistence type="predicted"/>
<dbReference type="PANTHER" id="PTHR18866">
    <property type="entry name" value="CARBOXYLASE:PYRUVATE/ACETYL-COA/PROPIONYL-COA CARBOXYLASE"/>
    <property type="match status" value="1"/>
</dbReference>
<organism evidence="11 12">
    <name type="scientific">Longispora fulva</name>
    <dbReference type="NCBI Taxonomy" id="619741"/>
    <lineage>
        <taxon>Bacteria</taxon>
        <taxon>Bacillati</taxon>
        <taxon>Actinomycetota</taxon>
        <taxon>Actinomycetes</taxon>
        <taxon>Micromonosporales</taxon>
        <taxon>Micromonosporaceae</taxon>
        <taxon>Longispora</taxon>
    </lineage>
</organism>